<evidence type="ECO:0000313" key="3">
    <source>
        <dbReference type="Proteomes" id="UP000321389"/>
    </source>
</evidence>
<organism evidence="2 3">
    <name type="scientific">Nitratireductor mangrovi</name>
    <dbReference type="NCBI Taxonomy" id="2599600"/>
    <lineage>
        <taxon>Bacteria</taxon>
        <taxon>Pseudomonadati</taxon>
        <taxon>Pseudomonadota</taxon>
        <taxon>Alphaproteobacteria</taxon>
        <taxon>Hyphomicrobiales</taxon>
        <taxon>Phyllobacteriaceae</taxon>
        <taxon>Nitratireductor</taxon>
    </lineage>
</organism>
<dbReference type="InterPro" id="IPR012368">
    <property type="entry name" value="OxRdtase_Mopterin-bd_su_IorB"/>
</dbReference>
<evidence type="ECO:0000313" key="2">
    <source>
        <dbReference type="EMBL" id="QDZ00925.1"/>
    </source>
</evidence>
<dbReference type="RefSeq" id="WP_146299570.1">
    <property type="nucleotide sequence ID" value="NZ_CP042301.2"/>
</dbReference>
<sequence>MLTHLTMPRLAMPDIKATRRGFLLGSAAVAGGLAIGFRPALAAGDEAAASNPFDAYLTISPDDRVTVISSQFDMGQGAYHGVATLVVEELGARWDQVDVTGGYGNIKQLGNLAMGGAAQMTGGSTSMVSSWDRYRMAGAAARMMLVAAAAAEWGVPEAEITVADGMLSHASGSKASFGALAAKAATMPAPADVKLKDAAEWTQIGNADLRRYDSAAKTNGTHSFTIDIKLPDMLTAVMIHPPKFGATVKSFDGTAAKALPGVVDVVQTPRGVAVVGEHMWAAIKGREAVTVEWDESGAETRGSDAILAEYREAAGKAPEATARKEGDSAAAMGSAAKVLEAQYEYPYLAHAALEPLNAVARINADGTVEVWGGHQMPDLNQFVASKVAGTTPDKVTLHVMKTGGGFGRRAVADADIIVDAVGTAAALGGNRPVKVQWTRDNDMKGGRYRPAYVHAMKAGLDADGKIVAWEQHIVGQSIFKGTPMEGMIQNGVDPLSVEGAANLHYAFPNQTIGLTSPDVGVPVLWWRSVASTHTAFSVETFLDELAEAAGADPVEYRLELLREAPRHAGVIRLAAEKAGWSTPPPEGRVRGFAFAESFSTYVAQVVELTADGGGIKVHKVVCAVDCGVAINPDNVRAQIEGGIGFGLGSILDEELTLSGGEVDQANYDTYTPLRIDAMPEIEVHIVPSTERPTGVGEPGVPPIGPAVANAIYAATKKRVRMLPVSKAMSS</sequence>
<dbReference type="SUPFAM" id="SSF56003">
    <property type="entry name" value="Molybdenum cofactor-binding domain"/>
    <property type="match status" value="2"/>
</dbReference>
<dbReference type="SMART" id="SM01008">
    <property type="entry name" value="Ald_Xan_dh_C"/>
    <property type="match status" value="1"/>
</dbReference>
<protein>
    <submittedName>
        <fullName evidence="2">Xanthine dehydrogenase family protein molybdopterin-binding subunit</fullName>
    </submittedName>
</protein>
<dbReference type="InterPro" id="IPR008274">
    <property type="entry name" value="AldOxase/xan_DH_MoCoBD1"/>
</dbReference>
<dbReference type="Proteomes" id="UP000321389">
    <property type="component" value="Chromosome"/>
</dbReference>
<dbReference type="PANTHER" id="PTHR47495">
    <property type="entry name" value="ALDEHYDE DEHYDROGENASE"/>
    <property type="match status" value="1"/>
</dbReference>
<keyword evidence="3" id="KW-1185">Reference proteome</keyword>
<name>A0A5B8KZ47_9HYPH</name>
<dbReference type="AlphaFoldDB" id="A0A5B8KZ47"/>
<proteinExistence type="predicted"/>
<feature type="domain" description="Aldehyde oxidase/xanthine dehydrogenase a/b hammerhead" evidence="1">
    <location>
        <begin position="219"/>
        <end position="297"/>
    </location>
</feature>
<dbReference type="Gene3D" id="3.30.365.10">
    <property type="entry name" value="Aldehyde oxidase/xanthine dehydrogenase, molybdopterin binding domain"/>
    <property type="match status" value="4"/>
</dbReference>
<dbReference type="KEGG" id="niy:FQ775_11335"/>
<dbReference type="InterPro" id="IPR046867">
    <property type="entry name" value="AldOxase/xan_DH_MoCoBD2"/>
</dbReference>
<dbReference type="EMBL" id="CP042301">
    <property type="protein sequence ID" value="QDZ00925.1"/>
    <property type="molecule type" value="Genomic_DNA"/>
</dbReference>
<dbReference type="Pfam" id="PF20256">
    <property type="entry name" value="MoCoBD_2"/>
    <property type="match status" value="2"/>
</dbReference>
<gene>
    <name evidence="2" type="ORF">FQ775_11335</name>
</gene>
<dbReference type="InterPro" id="IPR037165">
    <property type="entry name" value="AldOxase/xan_DH_Mopterin-bd_sf"/>
</dbReference>
<dbReference type="InterPro" id="IPR006311">
    <property type="entry name" value="TAT_signal"/>
</dbReference>
<reference evidence="2" key="1">
    <citation type="submission" date="2020-04" db="EMBL/GenBank/DDBJ databases">
        <title>Nitratireductor sp. nov. isolated from mangrove soil.</title>
        <authorList>
            <person name="Ye Y."/>
        </authorList>
    </citation>
    <scope>NUCLEOTIDE SEQUENCE</scope>
    <source>
        <strain evidence="2">SY7</strain>
    </source>
</reference>
<dbReference type="InterPro" id="IPR052516">
    <property type="entry name" value="N-heterocyclic_Hydroxylase"/>
</dbReference>
<dbReference type="PIRSF" id="PIRSF036389">
    <property type="entry name" value="IOR_B"/>
    <property type="match status" value="1"/>
</dbReference>
<dbReference type="OrthoDB" id="9767994at2"/>
<dbReference type="InterPro" id="IPR000674">
    <property type="entry name" value="Ald_Oxase/Xan_DH_a/b"/>
</dbReference>
<dbReference type="Gene3D" id="3.90.1170.50">
    <property type="entry name" value="Aldehyde oxidase/xanthine dehydrogenase, a/b hammerhead"/>
    <property type="match status" value="1"/>
</dbReference>
<evidence type="ECO:0000259" key="1">
    <source>
        <dbReference type="SMART" id="SM01008"/>
    </source>
</evidence>
<dbReference type="PROSITE" id="PS51318">
    <property type="entry name" value="TAT"/>
    <property type="match status" value="1"/>
</dbReference>
<dbReference type="PANTHER" id="PTHR47495:SF2">
    <property type="entry name" value="ALDEHYDE DEHYDROGENASE"/>
    <property type="match status" value="1"/>
</dbReference>
<accession>A0A5B8KZ47</accession>
<dbReference type="GO" id="GO:0016491">
    <property type="term" value="F:oxidoreductase activity"/>
    <property type="evidence" value="ECO:0007669"/>
    <property type="project" value="InterPro"/>
</dbReference>
<dbReference type="Pfam" id="PF02738">
    <property type="entry name" value="MoCoBD_1"/>
    <property type="match status" value="1"/>
</dbReference>